<protein>
    <submittedName>
        <fullName evidence="2">Uncharacterized protein</fullName>
    </submittedName>
</protein>
<reference evidence="2" key="1">
    <citation type="journal article" date="2023" name="Science">
        <title>Genome structures resolve the early diversification of teleost fishes.</title>
        <authorList>
            <person name="Parey E."/>
            <person name="Louis A."/>
            <person name="Montfort J."/>
            <person name="Bouchez O."/>
            <person name="Roques C."/>
            <person name="Iampietro C."/>
            <person name="Lluch J."/>
            <person name="Castinel A."/>
            <person name="Donnadieu C."/>
            <person name="Desvignes T."/>
            <person name="Floi Bucao C."/>
            <person name="Jouanno E."/>
            <person name="Wen M."/>
            <person name="Mejri S."/>
            <person name="Dirks R."/>
            <person name="Jansen H."/>
            <person name="Henkel C."/>
            <person name="Chen W.J."/>
            <person name="Zahm M."/>
            <person name="Cabau C."/>
            <person name="Klopp C."/>
            <person name="Thompson A.W."/>
            <person name="Robinson-Rechavi M."/>
            <person name="Braasch I."/>
            <person name="Lecointre G."/>
            <person name="Bobe J."/>
            <person name="Postlethwait J.H."/>
            <person name="Berthelot C."/>
            <person name="Roest Crollius H."/>
            <person name="Guiguen Y."/>
        </authorList>
    </citation>
    <scope>NUCLEOTIDE SEQUENCE</scope>
    <source>
        <strain evidence="2">NC1722</strain>
    </source>
</reference>
<comment type="caution">
    <text evidence="2">The sequence shown here is derived from an EMBL/GenBank/DDBJ whole genome shotgun (WGS) entry which is preliminary data.</text>
</comment>
<dbReference type="EMBL" id="JAINUG010000203">
    <property type="protein sequence ID" value="KAJ8387920.1"/>
    <property type="molecule type" value="Genomic_DNA"/>
</dbReference>
<dbReference type="Proteomes" id="UP001221898">
    <property type="component" value="Unassembled WGS sequence"/>
</dbReference>
<evidence type="ECO:0000313" key="2">
    <source>
        <dbReference type="EMBL" id="KAJ8387920.1"/>
    </source>
</evidence>
<proteinExistence type="predicted"/>
<evidence type="ECO:0000313" key="3">
    <source>
        <dbReference type="Proteomes" id="UP001221898"/>
    </source>
</evidence>
<dbReference type="AlphaFoldDB" id="A0AAD7RPJ0"/>
<feature type="compositionally biased region" description="Polar residues" evidence="1">
    <location>
        <begin position="70"/>
        <end position="99"/>
    </location>
</feature>
<sequence>MGVSQIPRVPWCQRSPSVLWPLVEHGAGPSSTVPMLPIEEEPNCRKGSKTDPTAETSPSHPSHSLHRPQTAHSLFPSGTESTLQPCHYDNNGSGQQTATGKPFVQLCPVGMAAC</sequence>
<keyword evidence="3" id="KW-1185">Reference proteome</keyword>
<evidence type="ECO:0000256" key="1">
    <source>
        <dbReference type="SAM" id="MobiDB-lite"/>
    </source>
</evidence>
<gene>
    <name evidence="2" type="ORF">AAFF_G00148540</name>
</gene>
<organism evidence="2 3">
    <name type="scientific">Aldrovandia affinis</name>
    <dbReference type="NCBI Taxonomy" id="143900"/>
    <lineage>
        <taxon>Eukaryota</taxon>
        <taxon>Metazoa</taxon>
        <taxon>Chordata</taxon>
        <taxon>Craniata</taxon>
        <taxon>Vertebrata</taxon>
        <taxon>Euteleostomi</taxon>
        <taxon>Actinopterygii</taxon>
        <taxon>Neopterygii</taxon>
        <taxon>Teleostei</taxon>
        <taxon>Notacanthiformes</taxon>
        <taxon>Halosauridae</taxon>
        <taxon>Aldrovandia</taxon>
    </lineage>
</organism>
<accession>A0AAD7RPJ0</accession>
<name>A0AAD7RPJ0_9TELE</name>
<feature type="region of interest" description="Disordered" evidence="1">
    <location>
        <begin position="22"/>
        <end position="102"/>
    </location>
</feature>